<dbReference type="SMART" id="SM00109">
    <property type="entry name" value="C1"/>
    <property type="match status" value="1"/>
</dbReference>
<dbReference type="GO" id="GO:0016020">
    <property type="term" value="C:membrane"/>
    <property type="evidence" value="ECO:0007669"/>
    <property type="project" value="UniProtKB-SubCell"/>
</dbReference>
<evidence type="ECO:0000256" key="5">
    <source>
        <dbReference type="ARBA" id="ARBA00022833"/>
    </source>
</evidence>
<keyword evidence="4" id="KW-0863">Zinc-finger</keyword>
<dbReference type="Pfam" id="PF00017">
    <property type="entry name" value="SH2"/>
    <property type="match status" value="1"/>
</dbReference>
<dbReference type="Gene3D" id="1.10.555.10">
    <property type="entry name" value="Rho GTPase activation protein"/>
    <property type="match status" value="1"/>
</dbReference>
<dbReference type="InterPro" id="IPR000980">
    <property type="entry name" value="SH2"/>
</dbReference>
<dbReference type="PROSITE" id="PS50081">
    <property type="entry name" value="ZF_DAG_PE_2"/>
    <property type="match status" value="1"/>
</dbReference>
<feature type="domain" description="Rho-GAP" evidence="13">
    <location>
        <begin position="238"/>
        <end position="427"/>
    </location>
</feature>
<evidence type="ECO:0000256" key="6">
    <source>
        <dbReference type="ARBA" id="ARBA00023136"/>
    </source>
</evidence>
<dbReference type="PANTHER" id="PTHR46075:SF2">
    <property type="entry name" value="RHO GTPASE ACTIVATING PROTEIN AT 5A, ISOFORM A"/>
    <property type="match status" value="1"/>
</dbReference>
<dbReference type="FunFam" id="3.30.60.20:FF:000025">
    <property type="entry name" value="Chimaerin"/>
    <property type="match status" value="1"/>
</dbReference>
<dbReference type="Pfam" id="PF00620">
    <property type="entry name" value="RhoGAP"/>
    <property type="match status" value="1"/>
</dbReference>
<dbReference type="SUPFAM" id="SSF48350">
    <property type="entry name" value="GTPase activation domain, GAP"/>
    <property type="match status" value="1"/>
</dbReference>
<evidence type="ECO:0000256" key="9">
    <source>
        <dbReference type="ARBA" id="ARBA00077047"/>
    </source>
</evidence>
<dbReference type="SUPFAM" id="SSF55550">
    <property type="entry name" value="SH2 domain"/>
    <property type="match status" value="1"/>
</dbReference>
<organism evidence="15">
    <name type="scientific">Clastoptera arizonana</name>
    <name type="common">Arizona spittle bug</name>
    <dbReference type="NCBI Taxonomy" id="38151"/>
    <lineage>
        <taxon>Eukaryota</taxon>
        <taxon>Metazoa</taxon>
        <taxon>Ecdysozoa</taxon>
        <taxon>Arthropoda</taxon>
        <taxon>Hexapoda</taxon>
        <taxon>Insecta</taxon>
        <taxon>Pterygota</taxon>
        <taxon>Neoptera</taxon>
        <taxon>Paraneoptera</taxon>
        <taxon>Hemiptera</taxon>
        <taxon>Auchenorrhyncha</taxon>
        <taxon>Cercopoidea</taxon>
        <taxon>Clastopteridae</taxon>
        <taxon>Clastoptera</taxon>
    </lineage>
</organism>
<keyword evidence="5" id="KW-0862">Zinc</keyword>
<dbReference type="GO" id="GO:0007165">
    <property type="term" value="P:signal transduction"/>
    <property type="evidence" value="ECO:0007669"/>
    <property type="project" value="InterPro"/>
</dbReference>
<dbReference type="InterPro" id="IPR046349">
    <property type="entry name" value="C1-like_sf"/>
</dbReference>
<dbReference type="InterPro" id="IPR000198">
    <property type="entry name" value="RhoGAP_dom"/>
</dbReference>
<dbReference type="GO" id="GO:0008270">
    <property type="term" value="F:zinc ion binding"/>
    <property type="evidence" value="ECO:0007669"/>
    <property type="project" value="UniProtKB-KW"/>
</dbReference>
<dbReference type="InterPro" id="IPR008936">
    <property type="entry name" value="Rho_GTPase_activation_prot"/>
</dbReference>
<keyword evidence="6" id="KW-0472">Membrane</keyword>
<reference evidence="15" key="1">
    <citation type="submission" date="2015-12" db="EMBL/GenBank/DDBJ databases">
        <title>De novo transcriptome assembly of four potential Pierce s Disease insect vectors from Arizona vineyards.</title>
        <authorList>
            <person name="Tassone E.E."/>
        </authorList>
    </citation>
    <scope>NUCLEOTIDE SEQUENCE</scope>
</reference>
<evidence type="ECO:0000256" key="3">
    <source>
        <dbReference type="ARBA" id="ARBA00022723"/>
    </source>
</evidence>
<comment type="subcellular location">
    <subcellularLocation>
        <location evidence="1">Membrane</location>
        <topology evidence="1">Peripheral membrane protein</topology>
    </subcellularLocation>
</comment>
<name>A0A1B6DY43_9HEMI</name>
<keyword evidence="3" id="KW-0479">Metal-binding</keyword>
<evidence type="ECO:0000256" key="10">
    <source>
        <dbReference type="PROSITE-ProRule" id="PRU00191"/>
    </source>
</evidence>
<dbReference type="FunFam" id="1.10.555.10:FF:000005">
    <property type="entry name" value="Chimaerin"/>
    <property type="match status" value="1"/>
</dbReference>
<dbReference type="SUPFAM" id="SSF57889">
    <property type="entry name" value="Cysteine-rich domain"/>
    <property type="match status" value="1"/>
</dbReference>
<dbReference type="PANTHER" id="PTHR46075">
    <property type="entry name" value="CHIMERIN FAMILY MEMBER"/>
    <property type="match status" value="1"/>
</dbReference>
<evidence type="ECO:0000259" key="13">
    <source>
        <dbReference type="PROSITE" id="PS50238"/>
    </source>
</evidence>
<dbReference type="InterPro" id="IPR051854">
    <property type="entry name" value="Rho-type_GAP"/>
</dbReference>
<keyword evidence="10" id="KW-0727">SH2 domain</keyword>
<accession>A0A1B6DY43</accession>
<evidence type="ECO:0000256" key="4">
    <source>
        <dbReference type="ARBA" id="ARBA00022771"/>
    </source>
</evidence>
<dbReference type="InterPro" id="IPR002219">
    <property type="entry name" value="PKC_DAG/PE"/>
</dbReference>
<dbReference type="PROSITE" id="PS50001">
    <property type="entry name" value="SH2"/>
    <property type="match status" value="1"/>
</dbReference>
<evidence type="ECO:0000259" key="12">
    <source>
        <dbReference type="PROSITE" id="PS50081"/>
    </source>
</evidence>
<dbReference type="SMART" id="SM00252">
    <property type="entry name" value="SH2"/>
    <property type="match status" value="1"/>
</dbReference>
<dbReference type="GO" id="GO:0005096">
    <property type="term" value="F:GTPase activator activity"/>
    <property type="evidence" value="ECO:0007669"/>
    <property type="project" value="UniProtKB-KW"/>
</dbReference>
<evidence type="ECO:0000256" key="8">
    <source>
        <dbReference type="ARBA" id="ARBA00076015"/>
    </source>
</evidence>
<sequence length="429" mass="49040">MEPGNSINDSPTAEPTTPNIPVWKLDLYKLQREAPVPNPILCYTVIQEAPEQYGKEFHGPLSHNRAATLLCQDGDYLVRLSGSIFTLSFRYGGKVKHYKLYFDGQHYVLKTRRFDKLHDLVSDGLLFFYMEEKAGNYIALMCDKVRYEKSPAYLTLNRLKKKAKEKEDPVDYDKPHAFKTHNFKGLNWCEFCGNFLWGFTAQGVKCEDCGFIAHTKCGEKLPADCCPDLKTLRGVFGVDLTTLVKAHRTLRPFVVDKCVQEIELRGLQTEGLYRVSGFADEMDSLRMTLDREGENADISADVCENINVVAGILKLYLRLLPIPLITDEAYPSILQATYYQSLKDRVSLIKDALKILPPAHYNTLKYLISHLRRVVDNQQYNKMTSKNISTVFAPTLMPHPDFTAGLPDLRREIKALQTLIDQHDHIFYN</sequence>
<dbReference type="PROSITE" id="PS50238">
    <property type="entry name" value="RHOGAP"/>
    <property type="match status" value="1"/>
</dbReference>
<dbReference type="CDD" id="cd20806">
    <property type="entry name" value="C1_CHN"/>
    <property type="match status" value="1"/>
</dbReference>
<proteinExistence type="predicted"/>
<dbReference type="Pfam" id="PF00130">
    <property type="entry name" value="C1_1"/>
    <property type="match status" value="1"/>
</dbReference>
<dbReference type="EMBL" id="GEDC01012341">
    <property type="protein sequence ID" value="JAS24957.1"/>
    <property type="molecule type" value="Transcribed_RNA"/>
</dbReference>
<dbReference type="Gene3D" id="3.30.60.20">
    <property type="match status" value="1"/>
</dbReference>
<gene>
    <name evidence="15" type="ORF">g.19381</name>
    <name evidence="14" type="ORF">g.19382</name>
</gene>
<dbReference type="EMBL" id="GEDC01006721">
    <property type="protein sequence ID" value="JAS30577.1"/>
    <property type="molecule type" value="Transcribed_RNA"/>
</dbReference>
<evidence type="ECO:0000313" key="14">
    <source>
        <dbReference type="EMBL" id="JAS24957.1"/>
    </source>
</evidence>
<evidence type="ECO:0000256" key="7">
    <source>
        <dbReference type="ARBA" id="ARBA00073081"/>
    </source>
</evidence>
<dbReference type="InterPro" id="IPR036860">
    <property type="entry name" value="SH2_dom_sf"/>
</dbReference>
<evidence type="ECO:0000256" key="2">
    <source>
        <dbReference type="ARBA" id="ARBA00022468"/>
    </source>
</evidence>
<feature type="domain" description="SH2" evidence="11">
    <location>
        <begin position="56"/>
        <end position="121"/>
    </location>
</feature>
<dbReference type="SMART" id="SM00324">
    <property type="entry name" value="RhoGAP"/>
    <property type="match status" value="1"/>
</dbReference>
<feature type="domain" description="Phorbol-ester/DAG-type" evidence="12">
    <location>
        <begin position="175"/>
        <end position="225"/>
    </location>
</feature>
<evidence type="ECO:0000313" key="15">
    <source>
        <dbReference type="EMBL" id="JAS30577.1"/>
    </source>
</evidence>
<protein>
    <recommendedName>
        <fullName evidence="7">Beta-chimaerin</fullName>
    </recommendedName>
    <alternativeName>
        <fullName evidence="8">Beta-chimerin</fullName>
    </alternativeName>
    <alternativeName>
        <fullName evidence="9">Rho GTPase-activating protein 3</fullName>
    </alternativeName>
</protein>
<evidence type="ECO:0000256" key="1">
    <source>
        <dbReference type="ARBA" id="ARBA00004170"/>
    </source>
</evidence>
<keyword evidence="2" id="KW-0343">GTPase activation</keyword>
<dbReference type="AlphaFoldDB" id="A0A1B6DY43"/>
<dbReference type="Gene3D" id="3.30.505.10">
    <property type="entry name" value="SH2 domain"/>
    <property type="match status" value="1"/>
</dbReference>
<evidence type="ECO:0000259" key="11">
    <source>
        <dbReference type="PROSITE" id="PS50001"/>
    </source>
</evidence>